<dbReference type="PROSITE" id="PS50863">
    <property type="entry name" value="B3"/>
    <property type="match status" value="3"/>
</dbReference>
<dbReference type="AlphaFoldDB" id="A0A067L980"/>
<evidence type="ECO:0000256" key="2">
    <source>
        <dbReference type="ARBA" id="ARBA00023015"/>
    </source>
</evidence>
<feature type="signal peptide" evidence="6">
    <location>
        <begin position="1"/>
        <end position="16"/>
    </location>
</feature>
<dbReference type="InterPro" id="IPR003340">
    <property type="entry name" value="B3_DNA-bd"/>
</dbReference>
<dbReference type="Gene3D" id="2.40.330.10">
    <property type="entry name" value="DNA-binding pseudobarrel domain"/>
    <property type="match status" value="3"/>
</dbReference>
<dbReference type="OrthoDB" id="1864528at2759"/>
<keyword evidence="3" id="KW-0238">DNA-binding</keyword>
<keyword evidence="9" id="KW-1185">Reference proteome</keyword>
<dbReference type="InterPro" id="IPR044837">
    <property type="entry name" value="REM16-like"/>
</dbReference>
<keyword evidence="4" id="KW-0804">Transcription</keyword>
<organism evidence="8 9">
    <name type="scientific">Jatropha curcas</name>
    <name type="common">Barbados nut</name>
    <dbReference type="NCBI Taxonomy" id="180498"/>
    <lineage>
        <taxon>Eukaryota</taxon>
        <taxon>Viridiplantae</taxon>
        <taxon>Streptophyta</taxon>
        <taxon>Embryophyta</taxon>
        <taxon>Tracheophyta</taxon>
        <taxon>Spermatophyta</taxon>
        <taxon>Magnoliopsida</taxon>
        <taxon>eudicotyledons</taxon>
        <taxon>Gunneridae</taxon>
        <taxon>Pentapetalae</taxon>
        <taxon>rosids</taxon>
        <taxon>fabids</taxon>
        <taxon>Malpighiales</taxon>
        <taxon>Euphorbiaceae</taxon>
        <taxon>Crotonoideae</taxon>
        <taxon>Jatropheae</taxon>
        <taxon>Jatropha</taxon>
    </lineage>
</organism>
<feature type="domain" description="TF-B3" evidence="7">
    <location>
        <begin position="282"/>
        <end position="378"/>
    </location>
</feature>
<evidence type="ECO:0000313" key="8">
    <source>
        <dbReference type="EMBL" id="KDP44972.1"/>
    </source>
</evidence>
<dbReference type="STRING" id="180498.A0A067L980"/>
<protein>
    <recommendedName>
        <fullName evidence="7">TF-B3 domain-containing protein</fullName>
    </recommendedName>
</protein>
<dbReference type="Pfam" id="PF02362">
    <property type="entry name" value="B3"/>
    <property type="match status" value="3"/>
</dbReference>
<comment type="subcellular location">
    <subcellularLocation>
        <location evidence="1">Nucleus</location>
    </subcellularLocation>
</comment>
<sequence>MGCGSIWLMIIGFGTGLRRALLEGTRPVASGAIVNTCLPDCHEINENVVLNAQEGSVVNGELGFPRKFVKEYGNSLSSPLVFKVPSGATWQIEMVNCDGTICLQKGWQEFVEYYSIAYGYFLVFEYEKTCHFNIFICDKSALEIDYPFSVTDGDHDKENNLEKELQKSKVAKSKDDAFTDNKENSIEKELKEPKVEKSKTDDSVEVLDVEESPNPFYRPSKKMKLENSALQFEAKKCTRRMSGEKQKANEVSARTEPLAMNRKVNNALQRAKAEFKSTKPYFMVELRPSYVHNGTRVSIKASFARKYLKTGRGDVILNDVNGRVWSAKYAKHGKLGSKIFEGWREFSQDNELEVGDVCVFELINRFEITFKVVILREVKDDNKNSILGKSKVRHEKEIISKNPSFKTIIRPGHLDQRCVYVPVEFMAECRQRKFTGNLTLEVENKRWLVKVINYDQPHCQGKLSAGWWLFAKENYLQEGNVCIFELIDGETMLIKVKIVRHVH</sequence>
<dbReference type="EMBL" id="KK914240">
    <property type="protein sequence ID" value="KDP44972.1"/>
    <property type="molecule type" value="Genomic_DNA"/>
</dbReference>
<dbReference type="CDD" id="cd10017">
    <property type="entry name" value="B3_DNA"/>
    <property type="match status" value="3"/>
</dbReference>
<dbReference type="InterPro" id="IPR015300">
    <property type="entry name" value="DNA-bd_pseudobarrel_sf"/>
</dbReference>
<feature type="domain" description="TF-B3" evidence="7">
    <location>
        <begin position="47"/>
        <end position="140"/>
    </location>
</feature>
<evidence type="ECO:0000256" key="5">
    <source>
        <dbReference type="ARBA" id="ARBA00023242"/>
    </source>
</evidence>
<evidence type="ECO:0000256" key="6">
    <source>
        <dbReference type="SAM" id="SignalP"/>
    </source>
</evidence>
<feature type="chain" id="PRO_5001640286" description="TF-B3 domain-containing protein" evidence="6">
    <location>
        <begin position="17"/>
        <end position="503"/>
    </location>
</feature>
<evidence type="ECO:0000256" key="1">
    <source>
        <dbReference type="ARBA" id="ARBA00004123"/>
    </source>
</evidence>
<keyword evidence="6" id="KW-0732">Signal</keyword>
<accession>A0A067L980</accession>
<gene>
    <name evidence="8" type="ORF">JCGZ_01472</name>
</gene>
<dbReference type="SUPFAM" id="SSF101936">
    <property type="entry name" value="DNA-binding pseudobarrel domain"/>
    <property type="match status" value="3"/>
</dbReference>
<dbReference type="PANTHER" id="PTHR31391:SF64">
    <property type="entry name" value="B3 DOMAIN-CONTAINING PROTEIN OS06G0112300"/>
    <property type="match status" value="1"/>
</dbReference>
<keyword evidence="2" id="KW-0805">Transcription regulation</keyword>
<proteinExistence type="predicted"/>
<evidence type="ECO:0000256" key="4">
    <source>
        <dbReference type="ARBA" id="ARBA00023163"/>
    </source>
</evidence>
<reference evidence="8 9" key="1">
    <citation type="journal article" date="2014" name="PLoS ONE">
        <title>Global Analysis of Gene Expression Profiles in Physic Nut (Jatropha curcas L.) Seedlings Exposed to Salt Stress.</title>
        <authorList>
            <person name="Zhang L."/>
            <person name="Zhang C."/>
            <person name="Wu P."/>
            <person name="Chen Y."/>
            <person name="Li M."/>
            <person name="Jiang H."/>
            <person name="Wu G."/>
        </authorList>
    </citation>
    <scope>NUCLEOTIDE SEQUENCE [LARGE SCALE GENOMIC DNA]</scope>
    <source>
        <strain evidence="9">cv. GZQX0401</strain>
        <tissue evidence="8">Young leaves</tissue>
    </source>
</reference>
<evidence type="ECO:0000256" key="3">
    <source>
        <dbReference type="ARBA" id="ARBA00023125"/>
    </source>
</evidence>
<feature type="domain" description="TF-B3" evidence="7">
    <location>
        <begin position="404"/>
        <end position="502"/>
    </location>
</feature>
<dbReference type="SMART" id="SM01019">
    <property type="entry name" value="B3"/>
    <property type="match status" value="3"/>
</dbReference>
<dbReference type="Proteomes" id="UP000027138">
    <property type="component" value="Unassembled WGS sequence"/>
</dbReference>
<evidence type="ECO:0000313" key="9">
    <source>
        <dbReference type="Proteomes" id="UP000027138"/>
    </source>
</evidence>
<keyword evidence="5" id="KW-0539">Nucleus</keyword>
<dbReference type="GO" id="GO:0003677">
    <property type="term" value="F:DNA binding"/>
    <property type="evidence" value="ECO:0007669"/>
    <property type="project" value="UniProtKB-KW"/>
</dbReference>
<name>A0A067L980_JATCU</name>
<dbReference type="PANTHER" id="PTHR31391">
    <property type="entry name" value="B3 DOMAIN-CONTAINING PROTEIN OS11G0197600-RELATED"/>
    <property type="match status" value="1"/>
</dbReference>
<evidence type="ECO:0000259" key="7">
    <source>
        <dbReference type="PROSITE" id="PS50863"/>
    </source>
</evidence>
<dbReference type="GO" id="GO:0005634">
    <property type="term" value="C:nucleus"/>
    <property type="evidence" value="ECO:0007669"/>
    <property type="project" value="UniProtKB-SubCell"/>
</dbReference>